<dbReference type="InterPro" id="IPR000653">
    <property type="entry name" value="DegT/StrS_aminotransferase"/>
</dbReference>
<proteinExistence type="inferred from homology"/>
<dbReference type="PANTHER" id="PTHR30244:SF34">
    <property type="entry name" value="DTDP-4-AMINO-4,6-DIDEOXYGALACTOSE TRANSAMINASE"/>
    <property type="match status" value="1"/>
</dbReference>
<dbReference type="Gene3D" id="3.40.640.10">
    <property type="entry name" value="Type I PLP-dependent aspartate aminotransferase-like (Major domain)"/>
    <property type="match status" value="1"/>
</dbReference>
<dbReference type="RefSeq" id="WP_084121430.1">
    <property type="nucleotide sequence ID" value="NZ_LT838813.1"/>
</dbReference>
<comment type="similarity">
    <text evidence="1 4">Belongs to the DegT/DnrJ/EryC1 family.</text>
</comment>
<dbReference type="PIRSF" id="PIRSF000390">
    <property type="entry name" value="PLP_StrS"/>
    <property type="match status" value="1"/>
</dbReference>
<organism evidence="5 6">
    <name type="scientific">Aquiflexum balticum DSM 16537</name>
    <dbReference type="NCBI Taxonomy" id="758820"/>
    <lineage>
        <taxon>Bacteria</taxon>
        <taxon>Pseudomonadati</taxon>
        <taxon>Bacteroidota</taxon>
        <taxon>Cytophagia</taxon>
        <taxon>Cytophagales</taxon>
        <taxon>Cyclobacteriaceae</taxon>
        <taxon>Aquiflexum</taxon>
    </lineage>
</organism>
<evidence type="ECO:0000313" key="6">
    <source>
        <dbReference type="Proteomes" id="UP000192333"/>
    </source>
</evidence>
<dbReference type="Proteomes" id="UP000192333">
    <property type="component" value="Chromosome I"/>
</dbReference>
<dbReference type="Pfam" id="PF01041">
    <property type="entry name" value="DegT_DnrJ_EryC1"/>
    <property type="match status" value="1"/>
</dbReference>
<gene>
    <name evidence="5" type="ORF">SAMN00777080_3260</name>
</gene>
<evidence type="ECO:0000313" key="5">
    <source>
        <dbReference type="EMBL" id="SMD44635.1"/>
    </source>
</evidence>
<dbReference type="InterPro" id="IPR015424">
    <property type="entry name" value="PyrdxlP-dep_Trfase"/>
</dbReference>
<feature type="modified residue" description="N6-(pyridoxal phosphate)lysine" evidence="3">
    <location>
        <position position="192"/>
    </location>
</feature>
<reference evidence="6" key="1">
    <citation type="submission" date="2017-04" db="EMBL/GenBank/DDBJ databases">
        <authorList>
            <person name="Varghese N."/>
            <person name="Submissions S."/>
        </authorList>
    </citation>
    <scope>NUCLEOTIDE SEQUENCE [LARGE SCALE GENOMIC DNA]</scope>
    <source>
        <strain evidence="6">DSM 16537</strain>
    </source>
</reference>
<dbReference type="AlphaFoldDB" id="A0A1W2H6R7"/>
<name>A0A1W2H6R7_9BACT</name>
<evidence type="ECO:0000256" key="3">
    <source>
        <dbReference type="PIRSR" id="PIRSR000390-2"/>
    </source>
</evidence>
<dbReference type="GO" id="GO:0000271">
    <property type="term" value="P:polysaccharide biosynthetic process"/>
    <property type="evidence" value="ECO:0007669"/>
    <property type="project" value="TreeGrafter"/>
</dbReference>
<dbReference type="STRING" id="758820.SAMN00777080_3260"/>
<dbReference type="CDD" id="cd00616">
    <property type="entry name" value="AHBA_syn"/>
    <property type="match status" value="1"/>
</dbReference>
<dbReference type="SUPFAM" id="SSF53383">
    <property type="entry name" value="PLP-dependent transferases"/>
    <property type="match status" value="1"/>
</dbReference>
<evidence type="ECO:0000256" key="4">
    <source>
        <dbReference type="RuleBase" id="RU004508"/>
    </source>
</evidence>
<keyword evidence="3 4" id="KW-0663">Pyridoxal phosphate</keyword>
<dbReference type="Gene3D" id="3.90.1150.10">
    <property type="entry name" value="Aspartate Aminotransferase, domain 1"/>
    <property type="match status" value="1"/>
</dbReference>
<dbReference type="PANTHER" id="PTHR30244">
    <property type="entry name" value="TRANSAMINASE"/>
    <property type="match status" value="1"/>
</dbReference>
<dbReference type="InterPro" id="IPR015421">
    <property type="entry name" value="PyrdxlP-dep_Trfase_major"/>
</dbReference>
<protein>
    <submittedName>
        <fullName evidence="5">dTDP-4-amino-4,6-dideoxygalactose transaminase</fullName>
    </submittedName>
</protein>
<evidence type="ECO:0000256" key="1">
    <source>
        <dbReference type="ARBA" id="ARBA00037999"/>
    </source>
</evidence>
<dbReference type="InterPro" id="IPR015422">
    <property type="entry name" value="PyrdxlP-dep_Trfase_small"/>
</dbReference>
<dbReference type="GO" id="GO:0030170">
    <property type="term" value="F:pyridoxal phosphate binding"/>
    <property type="evidence" value="ECO:0007669"/>
    <property type="project" value="TreeGrafter"/>
</dbReference>
<dbReference type="EMBL" id="LT838813">
    <property type="protein sequence ID" value="SMD44635.1"/>
    <property type="molecule type" value="Genomic_DNA"/>
</dbReference>
<dbReference type="OrthoDB" id="9810913at2"/>
<dbReference type="GO" id="GO:0008483">
    <property type="term" value="F:transaminase activity"/>
    <property type="evidence" value="ECO:0007669"/>
    <property type="project" value="TreeGrafter"/>
</dbReference>
<accession>A0A1W2H6R7</accession>
<sequence length="375" mass="41936">MNELKPIPLSTPVFEELEKKHLLEALHQKQIATSGEFIEKFESVIKNRFSGFETAVLNSGTSAIHLALKLLGVGNGDEVMCQSLTFCATANPVIYLGATPIFVDSEAETWNICPEILERGIWDRISKGKKPKAIISVDLFGMPAKYNEILAISEKYEIPVIEDSAEAMGSTYHGRLCGTWGAFGIFSFNGNKIISTGGGGALLSSNTALIDKARYLAVQARENYKYYVHKEVGYNYRMNNISAAIGLAQISKLDQKISLRRKVYENYYHLLKELPGISFIDEPKGCFSNRWLSAILIDEKIFGSSNEDVRIALLNEKIESRYLWKPLHTQPSFEGCPFYEGGYSEKLFSQGLCLPSSEDLTEDDQSRIVEIIKNL</sequence>
<feature type="active site" description="Proton acceptor" evidence="2">
    <location>
        <position position="192"/>
    </location>
</feature>
<evidence type="ECO:0000256" key="2">
    <source>
        <dbReference type="PIRSR" id="PIRSR000390-1"/>
    </source>
</evidence>
<keyword evidence="6" id="KW-1185">Reference proteome</keyword>